<feature type="repeat" description="ANK" evidence="7">
    <location>
        <begin position="367"/>
        <end position="399"/>
    </location>
</feature>
<dbReference type="Pfam" id="PF00644">
    <property type="entry name" value="PARP"/>
    <property type="match status" value="1"/>
</dbReference>
<feature type="domain" description="PARP alpha-helical" evidence="10">
    <location>
        <begin position="747"/>
        <end position="882"/>
    </location>
</feature>
<evidence type="ECO:0000256" key="4">
    <source>
        <dbReference type="ARBA" id="ARBA00022695"/>
    </source>
</evidence>
<dbReference type="SMART" id="SM00248">
    <property type="entry name" value="ANK"/>
    <property type="match status" value="7"/>
</dbReference>
<evidence type="ECO:0000313" key="12">
    <source>
        <dbReference type="EMBL" id="CAF1519644.1"/>
    </source>
</evidence>
<comment type="caution">
    <text evidence="12">The sequence shown here is derived from an EMBL/GenBank/DDBJ whole genome shotgun (WGS) entry which is preliminary data.</text>
</comment>
<dbReference type="SUPFAM" id="SSF56399">
    <property type="entry name" value="ADP-ribosylation"/>
    <property type="match status" value="1"/>
</dbReference>
<dbReference type="InterPro" id="IPR004102">
    <property type="entry name" value="Poly(ADP-ribose)pol_reg_dom"/>
</dbReference>
<dbReference type="InterPro" id="IPR008893">
    <property type="entry name" value="WGR_domain"/>
</dbReference>
<dbReference type="SUPFAM" id="SSF48403">
    <property type="entry name" value="Ankyrin repeat"/>
    <property type="match status" value="2"/>
</dbReference>
<dbReference type="Gene3D" id="1.20.142.10">
    <property type="entry name" value="Poly(ADP-ribose) polymerase, regulatory domain"/>
    <property type="match status" value="1"/>
</dbReference>
<organism evidence="12 13">
    <name type="scientific">Adineta steineri</name>
    <dbReference type="NCBI Taxonomy" id="433720"/>
    <lineage>
        <taxon>Eukaryota</taxon>
        <taxon>Metazoa</taxon>
        <taxon>Spiralia</taxon>
        <taxon>Gnathifera</taxon>
        <taxon>Rotifera</taxon>
        <taxon>Eurotatoria</taxon>
        <taxon>Bdelloidea</taxon>
        <taxon>Adinetida</taxon>
        <taxon>Adinetidae</taxon>
        <taxon>Adineta</taxon>
    </lineage>
</organism>
<dbReference type="Pfam" id="PF12796">
    <property type="entry name" value="Ank_2"/>
    <property type="match status" value="2"/>
</dbReference>
<feature type="repeat" description="ANK" evidence="7">
    <location>
        <begin position="78"/>
        <end position="110"/>
    </location>
</feature>
<dbReference type="PANTHER" id="PTHR10459">
    <property type="entry name" value="DNA LIGASE"/>
    <property type="match status" value="1"/>
</dbReference>
<dbReference type="GO" id="GO:0016779">
    <property type="term" value="F:nucleotidyltransferase activity"/>
    <property type="evidence" value="ECO:0007669"/>
    <property type="project" value="UniProtKB-KW"/>
</dbReference>
<dbReference type="GO" id="GO:0070212">
    <property type="term" value="P:protein poly-ADP-ribosylation"/>
    <property type="evidence" value="ECO:0007669"/>
    <property type="project" value="TreeGrafter"/>
</dbReference>
<evidence type="ECO:0000256" key="5">
    <source>
        <dbReference type="ARBA" id="ARBA00023027"/>
    </source>
</evidence>
<sequence>LILSGKQLDCLCNYNDEILLNSLSFGYIHSIKNNISYPPMISNNRRISPLIHAIIHNNIELVKFLLELNVDVNFCDESKQTPLMYAVRQNNIDIVKLLLNKDHSLENNQTLPQKSFTRRVPRRRNFFLGVTTMDSNEISNKNKSITFELTSSINLNAIDNDGRTCIHHLIHPCTDYTYRNNIEILQLLHSCGALLTKTDRFGLTPLQYTQKNNSQHLYNELTKLISNKTNSIQSKIEPFTVNDPNKNLLTKTDFYNDAQLLIDDYILSHPVITSNAAYNVDKSSGMNLTGEVLIDTDKNEPYDVRLTKIDVGYGIMGLYNFYRMQIIKHKNCLCNYNDEILLNSLSFGYIHSIKNNISYPPMVSNNRRISPLIHAIIHNNIELVKFLLELNADVNFCDELKQTPLMYAVRQNNIDIVKLLLNKDHSLENNQTLPQKSFTRKVPRRRNFFLGVTTMDSNEISNKNKSITFELTSSINLNAIDNDSRTCIHHLIHPCTDYTYRNNIEILQLLHSCGALLTKTDRFGLTPLQYTQKNNSQHLFNELTKLISNKTNSIQSKIEPFTVNDPNKNLLTKTDFYNDAQQLIDDYILSHPVITSNTAYNVDKSSGMNLTGEVLIDTDKNEPYDVRLTKIDVGYGIMGLYNFYRMQIIKHKSKNNLFFLFTHWGRIGDAEGQHQLTPYSTIDECQKEFQKVFREKTGNLWKDTNTFQAKPKKYMLIELNKRKRNKHSNVPIDFDRLQTAESQHSNSKLQSSIYKNLLQTLISRQAIRHNIHKTHLDIDWMPVSQLKRETLEKARDLLISLKDVLEKQNENNSPTKTPDQKNELYLIKQSIYQYTNEYYTLIPLNGYSEEKLPIIDNIEALKAQEKVLDDLFELELSYKMLLGAQANLKNISPLDYLYKSINCQFEAMNRDDIDSQFILRYIWASEPTIDIEQIFKIARPNEDERLRKRNLNNHYLLWHGTSICNLISILTRGLLVGSLVANATGSLFGKGIYTADVFKKSLGYCSGVKQNDNERCFMLLCDVALGNIKEVGASRVQTNDDDDDEEDEDEVKDDDAVLDLKKYQSRKGVGRSIPDPKHTIVRNDGVQIPLGQLIDNKNYGGNYYGGLNHNEYIVYDESQVA</sequence>
<dbReference type="PROSITE" id="PS50297">
    <property type="entry name" value="ANK_REP_REGION"/>
    <property type="match status" value="2"/>
</dbReference>
<evidence type="ECO:0000259" key="11">
    <source>
        <dbReference type="PROSITE" id="PS51977"/>
    </source>
</evidence>
<dbReference type="Proteomes" id="UP000663845">
    <property type="component" value="Unassembled WGS sequence"/>
</dbReference>
<evidence type="ECO:0000313" key="13">
    <source>
        <dbReference type="Proteomes" id="UP000663845"/>
    </source>
</evidence>
<keyword evidence="2 8" id="KW-0328">Glycosyltransferase</keyword>
<dbReference type="PROSITE" id="PS51977">
    <property type="entry name" value="WGR"/>
    <property type="match status" value="1"/>
</dbReference>
<name>A0A815UIJ4_9BILA</name>
<keyword evidence="5 8" id="KW-0520">NAD</keyword>
<evidence type="ECO:0000259" key="9">
    <source>
        <dbReference type="PROSITE" id="PS51059"/>
    </source>
</evidence>
<dbReference type="PROSITE" id="PS51059">
    <property type="entry name" value="PARP_CATALYTIC"/>
    <property type="match status" value="1"/>
</dbReference>
<keyword evidence="7" id="KW-0040">ANK repeat</keyword>
<evidence type="ECO:0000256" key="7">
    <source>
        <dbReference type="PROSITE-ProRule" id="PRU00023"/>
    </source>
</evidence>
<evidence type="ECO:0000256" key="8">
    <source>
        <dbReference type="RuleBase" id="RU362114"/>
    </source>
</evidence>
<reference evidence="12" key="1">
    <citation type="submission" date="2021-02" db="EMBL/GenBank/DDBJ databases">
        <authorList>
            <person name="Nowell W R."/>
        </authorList>
    </citation>
    <scope>NUCLEOTIDE SEQUENCE</scope>
</reference>
<feature type="domain" description="WGR" evidence="11">
    <location>
        <begin position="611"/>
        <end position="714"/>
    </location>
</feature>
<comment type="subcellular location">
    <subcellularLocation>
        <location evidence="1">Nucleus</location>
    </subcellularLocation>
</comment>
<dbReference type="PROSITE" id="PS50088">
    <property type="entry name" value="ANK_REPEAT"/>
    <property type="match status" value="4"/>
</dbReference>
<dbReference type="SUPFAM" id="SSF142921">
    <property type="entry name" value="WGR domain-like"/>
    <property type="match status" value="2"/>
</dbReference>
<dbReference type="AlphaFoldDB" id="A0A815UIJ4"/>
<dbReference type="CDD" id="cd07997">
    <property type="entry name" value="WGR_PARP"/>
    <property type="match status" value="1"/>
</dbReference>
<evidence type="ECO:0000256" key="3">
    <source>
        <dbReference type="ARBA" id="ARBA00022679"/>
    </source>
</evidence>
<dbReference type="InterPro" id="IPR036616">
    <property type="entry name" value="Poly(ADP-ribose)pol_reg_dom_sf"/>
</dbReference>
<dbReference type="InterPro" id="IPR036770">
    <property type="entry name" value="Ankyrin_rpt-contain_sf"/>
</dbReference>
<dbReference type="InterPro" id="IPR002110">
    <property type="entry name" value="Ankyrin_rpt"/>
</dbReference>
<dbReference type="SMART" id="SM00773">
    <property type="entry name" value="WGR"/>
    <property type="match status" value="1"/>
</dbReference>
<dbReference type="PANTHER" id="PTHR10459:SF108">
    <property type="entry name" value="POLY [ADP-RIBOSE] POLYMERASE"/>
    <property type="match status" value="1"/>
</dbReference>
<dbReference type="PROSITE" id="PS51060">
    <property type="entry name" value="PARP_ALPHA_HD"/>
    <property type="match status" value="1"/>
</dbReference>
<dbReference type="SUPFAM" id="SSF47587">
    <property type="entry name" value="Domain of poly(ADP-ribose) polymerase"/>
    <property type="match status" value="1"/>
</dbReference>
<dbReference type="GO" id="GO:0006302">
    <property type="term" value="P:double-strand break repair"/>
    <property type="evidence" value="ECO:0007669"/>
    <property type="project" value="TreeGrafter"/>
</dbReference>
<feature type="non-terminal residue" evidence="12">
    <location>
        <position position="1121"/>
    </location>
</feature>
<accession>A0A815UIJ4</accession>
<dbReference type="InterPro" id="IPR036930">
    <property type="entry name" value="WGR_dom_sf"/>
</dbReference>
<dbReference type="InterPro" id="IPR012317">
    <property type="entry name" value="Poly(ADP-ribose)pol_cat_dom"/>
</dbReference>
<dbReference type="Gene3D" id="1.25.40.20">
    <property type="entry name" value="Ankyrin repeat-containing domain"/>
    <property type="match status" value="2"/>
</dbReference>
<dbReference type="Gene3D" id="2.20.140.10">
    <property type="entry name" value="WGR domain"/>
    <property type="match status" value="1"/>
</dbReference>
<keyword evidence="4" id="KW-0548">Nucleotidyltransferase</keyword>
<evidence type="ECO:0000256" key="1">
    <source>
        <dbReference type="ARBA" id="ARBA00004123"/>
    </source>
</evidence>
<dbReference type="Pfam" id="PF02877">
    <property type="entry name" value="PARP_reg"/>
    <property type="match status" value="1"/>
</dbReference>
<dbReference type="GO" id="GO:1990404">
    <property type="term" value="F:NAD+-protein mono-ADP-ribosyltransferase activity"/>
    <property type="evidence" value="ECO:0007669"/>
    <property type="project" value="TreeGrafter"/>
</dbReference>
<dbReference type="EMBL" id="CAJNOG010002858">
    <property type="protein sequence ID" value="CAF1519644.1"/>
    <property type="molecule type" value="Genomic_DNA"/>
</dbReference>
<protein>
    <recommendedName>
        <fullName evidence="8">Poly [ADP-ribose] polymerase</fullName>
        <shortName evidence="8">PARP</shortName>
        <ecNumber evidence="8">2.4.2.-</ecNumber>
    </recommendedName>
</protein>
<feature type="repeat" description="ANK" evidence="7">
    <location>
        <begin position="45"/>
        <end position="77"/>
    </location>
</feature>
<dbReference type="GO" id="GO:0003950">
    <property type="term" value="F:NAD+ poly-ADP-ribosyltransferase activity"/>
    <property type="evidence" value="ECO:0007669"/>
    <property type="project" value="UniProtKB-UniRule"/>
</dbReference>
<gene>
    <name evidence="12" type="ORF">JYZ213_LOCUS44496</name>
</gene>
<evidence type="ECO:0000256" key="2">
    <source>
        <dbReference type="ARBA" id="ARBA00022676"/>
    </source>
</evidence>
<dbReference type="Gene3D" id="3.90.228.10">
    <property type="match status" value="1"/>
</dbReference>
<keyword evidence="3 8" id="KW-0808">Transferase</keyword>
<dbReference type="Pfam" id="PF05406">
    <property type="entry name" value="WGR"/>
    <property type="match status" value="1"/>
</dbReference>
<feature type="domain" description="PARP catalytic" evidence="9">
    <location>
        <begin position="892"/>
        <end position="1121"/>
    </location>
</feature>
<feature type="repeat" description="ANK" evidence="7">
    <location>
        <begin position="400"/>
        <end position="432"/>
    </location>
</feature>
<dbReference type="InterPro" id="IPR050800">
    <property type="entry name" value="ARTD/PARP"/>
</dbReference>
<dbReference type="EC" id="2.4.2.-" evidence="8"/>
<feature type="non-terminal residue" evidence="12">
    <location>
        <position position="1"/>
    </location>
</feature>
<evidence type="ECO:0000256" key="6">
    <source>
        <dbReference type="ARBA" id="ARBA00023242"/>
    </source>
</evidence>
<evidence type="ECO:0000259" key="10">
    <source>
        <dbReference type="PROSITE" id="PS51060"/>
    </source>
</evidence>
<keyword evidence="6" id="KW-0539">Nucleus</keyword>
<dbReference type="GO" id="GO:0005730">
    <property type="term" value="C:nucleolus"/>
    <property type="evidence" value="ECO:0007669"/>
    <property type="project" value="TreeGrafter"/>
</dbReference>
<proteinExistence type="predicted"/>